<dbReference type="PANTHER" id="PTHR45794">
    <property type="entry name" value="LEUCYL-TRNA SYNTHETASE"/>
    <property type="match status" value="1"/>
</dbReference>
<keyword evidence="2" id="KW-1185">Reference proteome</keyword>
<dbReference type="InterPro" id="IPR004493">
    <property type="entry name" value="Leu-tRNA-synth_Ia_arc/euk"/>
</dbReference>
<reference evidence="3" key="1">
    <citation type="submission" date="2022-11" db="UniProtKB">
        <authorList>
            <consortium name="WormBaseParasite"/>
        </authorList>
    </citation>
    <scope>IDENTIFICATION</scope>
</reference>
<sequence>MPYLAKLKSLEADARAVFLAASTLRPKTYFDTNAIACFESKNDKSKWPISVRVHSHRLSHNVKIAKQTGNYLIWADSVEKFSADGKRLALTDAGDAIKEPNFAKAMEDAGVLGLFSSPEWMGGDAPVQG</sequence>
<evidence type="ECO:0000313" key="3">
    <source>
        <dbReference type="WBParaSite" id="PSAMB.scaffold11219size3512.g33969.t1"/>
    </source>
</evidence>
<dbReference type="WBParaSite" id="PSAMB.scaffold11219size3512.g33969.t1">
    <property type="protein sequence ID" value="PSAMB.scaffold11219size3512.g33969.t1"/>
    <property type="gene ID" value="PSAMB.scaffold11219size3512.g33969"/>
</dbReference>
<dbReference type="SUPFAM" id="SSF52374">
    <property type="entry name" value="Nucleotidylyl transferase"/>
    <property type="match status" value="1"/>
</dbReference>
<name>A0A914UPG8_9BILA</name>
<dbReference type="Proteomes" id="UP000887566">
    <property type="component" value="Unplaced"/>
</dbReference>
<protein>
    <submittedName>
        <fullName evidence="3">Uncharacterized protein</fullName>
    </submittedName>
</protein>
<evidence type="ECO:0000256" key="1">
    <source>
        <dbReference type="ARBA" id="ARBA00005594"/>
    </source>
</evidence>
<organism evidence="2 3">
    <name type="scientific">Plectus sambesii</name>
    <dbReference type="NCBI Taxonomy" id="2011161"/>
    <lineage>
        <taxon>Eukaryota</taxon>
        <taxon>Metazoa</taxon>
        <taxon>Ecdysozoa</taxon>
        <taxon>Nematoda</taxon>
        <taxon>Chromadorea</taxon>
        <taxon>Plectida</taxon>
        <taxon>Plectina</taxon>
        <taxon>Plectoidea</taxon>
        <taxon>Plectidae</taxon>
        <taxon>Plectus</taxon>
    </lineage>
</organism>
<comment type="similarity">
    <text evidence="1">Belongs to the class-I aminoacyl-tRNA synthetase family.</text>
</comment>
<evidence type="ECO:0000313" key="2">
    <source>
        <dbReference type="Proteomes" id="UP000887566"/>
    </source>
</evidence>
<dbReference type="Gene3D" id="3.40.50.620">
    <property type="entry name" value="HUPs"/>
    <property type="match status" value="1"/>
</dbReference>
<dbReference type="GO" id="GO:0004823">
    <property type="term" value="F:leucine-tRNA ligase activity"/>
    <property type="evidence" value="ECO:0007669"/>
    <property type="project" value="InterPro"/>
</dbReference>
<proteinExistence type="inferred from homology"/>
<dbReference type="InterPro" id="IPR014729">
    <property type="entry name" value="Rossmann-like_a/b/a_fold"/>
</dbReference>
<dbReference type="PANTHER" id="PTHR45794:SF1">
    <property type="entry name" value="LEUCINE--TRNA LIGASE, CYTOPLASMIC"/>
    <property type="match status" value="1"/>
</dbReference>
<dbReference type="AlphaFoldDB" id="A0A914UPG8"/>
<dbReference type="GO" id="GO:0005524">
    <property type="term" value="F:ATP binding"/>
    <property type="evidence" value="ECO:0007669"/>
    <property type="project" value="InterPro"/>
</dbReference>
<accession>A0A914UPG8</accession>
<dbReference type="GO" id="GO:0006429">
    <property type="term" value="P:leucyl-tRNA aminoacylation"/>
    <property type="evidence" value="ECO:0007669"/>
    <property type="project" value="InterPro"/>
</dbReference>